<gene>
    <name evidence="1" type="ORF">BN1708_010866</name>
</gene>
<sequence length="74" mass="8106">MRDTPVDDMTGDEVALGSELGCHPIRLNLSEALQQTAVIVVVTDETAIPYHPECPIMRRRVVPTHIADRGPSTI</sequence>
<evidence type="ECO:0000313" key="2">
    <source>
        <dbReference type="Proteomes" id="UP000044602"/>
    </source>
</evidence>
<proteinExistence type="predicted"/>
<reference evidence="1 2" key="1">
    <citation type="submission" date="2015-05" db="EMBL/GenBank/DDBJ databases">
        <authorList>
            <person name="Wang D.B."/>
            <person name="Wang M."/>
        </authorList>
    </citation>
    <scope>NUCLEOTIDE SEQUENCE [LARGE SCALE GENOMIC DNA]</scope>
    <source>
        <strain evidence="1">VL1</strain>
    </source>
</reference>
<evidence type="ECO:0000313" key="1">
    <source>
        <dbReference type="EMBL" id="CRK13573.1"/>
    </source>
</evidence>
<dbReference type="Proteomes" id="UP000044602">
    <property type="component" value="Unassembled WGS sequence"/>
</dbReference>
<dbReference type="AlphaFoldDB" id="A0A0G4KUV0"/>
<organism evidence="1 2">
    <name type="scientific">Verticillium longisporum</name>
    <name type="common">Verticillium dahliae var. longisporum</name>
    <dbReference type="NCBI Taxonomy" id="100787"/>
    <lineage>
        <taxon>Eukaryota</taxon>
        <taxon>Fungi</taxon>
        <taxon>Dikarya</taxon>
        <taxon>Ascomycota</taxon>
        <taxon>Pezizomycotina</taxon>
        <taxon>Sordariomycetes</taxon>
        <taxon>Hypocreomycetidae</taxon>
        <taxon>Glomerellales</taxon>
        <taxon>Plectosphaerellaceae</taxon>
        <taxon>Verticillium</taxon>
    </lineage>
</organism>
<dbReference type="EMBL" id="CVQH01004780">
    <property type="protein sequence ID" value="CRK13573.1"/>
    <property type="molecule type" value="Genomic_DNA"/>
</dbReference>
<keyword evidence="2" id="KW-1185">Reference proteome</keyword>
<name>A0A0G4KUV0_VERLO</name>
<protein>
    <submittedName>
        <fullName evidence="1">Uncharacterized protein</fullName>
    </submittedName>
</protein>
<accession>A0A0G4KUV0</accession>